<name>A0ABX1XQ45_9BACL</name>
<keyword evidence="2" id="KW-1185">Reference proteome</keyword>
<sequence length="88" mass="10455">MQKRGKQVSNQPFKKHVIYKKDKWNMLNVEVQGSKIVLTEITDQWGEECHTFIGRPAMLHWANERFAKDKFQGTDEEWQAIMDAFKEV</sequence>
<evidence type="ECO:0000313" key="1">
    <source>
        <dbReference type="EMBL" id="NOU70096.1"/>
    </source>
</evidence>
<evidence type="ECO:0000313" key="2">
    <source>
        <dbReference type="Proteomes" id="UP000616779"/>
    </source>
</evidence>
<accession>A0ABX1XQ45</accession>
<dbReference type="Proteomes" id="UP000616779">
    <property type="component" value="Unassembled WGS sequence"/>
</dbReference>
<gene>
    <name evidence="1" type="ORF">GC098_01360</name>
</gene>
<dbReference type="EMBL" id="WHOA01000007">
    <property type="protein sequence ID" value="NOU70096.1"/>
    <property type="molecule type" value="Genomic_DNA"/>
</dbReference>
<reference evidence="1 2" key="1">
    <citation type="submission" date="2019-10" db="EMBL/GenBank/DDBJ databases">
        <title>Description of Paenibacillus terrestris sp. nov.</title>
        <authorList>
            <person name="Carlier A."/>
            <person name="Qi S."/>
        </authorList>
    </citation>
    <scope>NUCLEOTIDE SEQUENCE [LARGE SCALE GENOMIC DNA]</scope>
    <source>
        <strain evidence="1 2">LMG 31458</strain>
    </source>
</reference>
<proteinExistence type="predicted"/>
<protein>
    <submittedName>
        <fullName evidence="1">Uncharacterized protein</fullName>
    </submittedName>
</protein>
<comment type="caution">
    <text evidence="1">The sequence shown here is derived from an EMBL/GenBank/DDBJ whole genome shotgun (WGS) entry which is preliminary data.</text>
</comment>
<organism evidence="1 2">
    <name type="scientific">Paenibacillus phytorum</name>
    <dbReference type="NCBI Taxonomy" id="2654977"/>
    <lineage>
        <taxon>Bacteria</taxon>
        <taxon>Bacillati</taxon>
        <taxon>Bacillota</taxon>
        <taxon>Bacilli</taxon>
        <taxon>Bacillales</taxon>
        <taxon>Paenibacillaceae</taxon>
        <taxon>Paenibacillus</taxon>
    </lineage>
</organism>